<organism evidence="2 3">
    <name type="scientific">Asticcacaulis excentricus (strain ATCC 15261 / DSM 4724 / KCTC 12464 / NCIMB 9791 / VKM B-1370 / CB 48)</name>
    <dbReference type="NCBI Taxonomy" id="573065"/>
    <lineage>
        <taxon>Bacteria</taxon>
        <taxon>Pseudomonadati</taxon>
        <taxon>Pseudomonadota</taxon>
        <taxon>Alphaproteobacteria</taxon>
        <taxon>Caulobacterales</taxon>
        <taxon>Caulobacteraceae</taxon>
        <taxon>Asticcacaulis</taxon>
    </lineage>
</organism>
<gene>
    <name evidence="2" type="ordered locus">Astex_0568</name>
</gene>
<keyword evidence="3" id="KW-1185">Reference proteome</keyword>
<accession>E8RQZ3</accession>
<dbReference type="Proteomes" id="UP000001492">
    <property type="component" value="Chromosome 1"/>
</dbReference>
<feature type="signal peptide" evidence="1">
    <location>
        <begin position="1"/>
        <end position="25"/>
    </location>
</feature>
<dbReference type="EMBL" id="CP002395">
    <property type="protein sequence ID" value="ADU12256.1"/>
    <property type="molecule type" value="Genomic_DNA"/>
</dbReference>
<name>E8RQZ3_ASTEC</name>
<dbReference type="AlphaFoldDB" id="E8RQZ3"/>
<evidence type="ECO:0000313" key="3">
    <source>
        <dbReference type="Proteomes" id="UP000001492"/>
    </source>
</evidence>
<evidence type="ECO:0000313" key="2">
    <source>
        <dbReference type="EMBL" id="ADU12256.1"/>
    </source>
</evidence>
<proteinExistence type="predicted"/>
<dbReference type="KEGG" id="aex:Astex_0568"/>
<dbReference type="STRING" id="573065.Astex_0568"/>
<feature type="chain" id="PRO_5003230715" evidence="1">
    <location>
        <begin position="26"/>
        <end position="148"/>
    </location>
</feature>
<dbReference type="HOGENOM" id="CLU_1755093_0_0_5"/>
<keyword evidence="1" id="KW-0732">Signal</keyword>
<sequence length="148" mass="16226">MRRLSFILGLSIGLSLYAAPPSWGAATDAQREAVKKLPHDLKNLMESAYYCRGLTGEKPYAEAKSLTLSVLSQLTDATMAERFVSEREKSFEADCPQEMRSTCWADYLDVPANESEVGAEECDIEQKLAMAAVVLTLQTIRGTSAGKN</sequence>
<dbReference type="RefSeq" id="WP_013478090.1">
    <property type="nucleotide sequence ID" value="NC_014816.1"/>
</dbReference>
<protein>
    <submittedName>
        <fullName evidence="2">Uncharacterized protein</fullName>
    </submittedName>
</protein>
<reference evidence="3" key="1">
    <citation type="submission" date="2010-12" db="EMBL/GenBank/DDBJ databases">
        <title>Complete sequence of chromosome 1 of Asticcacaulis excentricus CB 48.</title>
        <authorList>
            <consortium name="US DOE Joint Genome Institute"/>
            <person name="Lucas S."/>
            <person name="Copeland A."/>
            <person name="Lapidus A."/>
            <person name="Cheng J.-F."/>
            <person name="Bruce D."/>
            <person name="Goodwin L."/>
            <person name="Pitluck S."/>
            <person name="Teshima H."/>
            <person name="Davenport K."/>
            <person name="Detter J.C."/>
            <person name="Han C."/>
            <person name="Tapia R."/>
            <person name="Land M."/>
            <person name="Hauser L."/>
            <person name="Jeffries C."/>
            <person name="Kyrpides N."/>
            <person name="Ivanova N."/>
            <person name="Ovchinnikova G."/>
            <person name="Brun Y.V."/>
            <person name="Woyke T."/>
        </authorList>
    </citation>
    <scope>NUCLEOTIDE SEQUENCE [LARGE SCALE GENOMIC DNA]</scope>
    <source>
        <strain evidence="3">ATCC 15261 / DSM 4724 / KCTC 12464 / NCIMB 9791 / VKM B-1370 / CB 48</strain>
    </source>
</reference>
<evidence type="ECO:0000256" key="1">
    <source>
        <dbReference type="SAM" id="SignalP"/>
    </source>
</evidence>